<dbReference type="AlphaFoldDB" id="I3E4S2"/>
<gene>
    <name evidence="1" type="ORF">PB1_01070</name>
</gene>
<proteinExistence type="predicted"/>
<dbReference type="OrthoDB" id="9799862at2"/>
<dbReference type="InterPro" id="IPR009384">
    <property type="entry name" value="SwrD-like"/>
</dbReference>
<keyword evidence="1" id="KW-0966">Cell projection</keyword>
<dbReference type="Proteomes" id="UP000010523">
    <property type="component" value="Unassembled WGS sequence"/>
</dbReference>
<dbReference type="eggNOG" id="COG1582">
    <property type="taxonomic scope" value="Bacteria"/>
</dbReference>
<dbReference type="PATRIC" id="fig|997296.3.peg.261"/>
<keyword evidence="1" id="KW-0969">Cilium</keyword>
<evidence type="ECO:0000313" key="1">
    <source>
        <dbReference type="EMBL" id="EIJ81493.1"/>
    </source>
</evidence>
<evidence type="ECO:0000313" key="2">
    <source>
        <dbReference type="Proteomes" id="UP000010523"/>
    </source>
</evidence>
<comment type="caution">
    <text evidence="1">The sequence shown here is derived from an EMBL/GenBank/DDBJ whole genome shotgun (WGS) entry which is preliminary data.</text>
</comment>
<name>I3E4S2_BACMT</name>
<accession>I3E4S2</accession>
<dbReference type="STRING" id="997296.PB1_01070"/>
<dbReference type="PANTHER" id="PTHR39185:SF1">
    <property type="entry name" value="SWARMING MOTILITY PROTEIN SWRD"/>
    <property type="match status" value="1"/>
</dbReference>
<dbReference type="EMBL" id="AFEU01000001">
    <property type="protein sequence ID" value="EIJ81493.1"/>
    <property type="molecule type" value="Genomic_DNA"/>
</dbReference>
<reference evidence="1 2" key="1">
    <citation type="journal article" date="2012" name="Appl. Environ. Microbiol.">
        <title>Genome Sequence of Thermotolerant Bacillus methanolicus: Features and Regulation Related to Methylotrophy and Production of L-Lysine and L-Glutamate from Methanol.</title>
        <authorList>
            <person name="Heggeset T.M."/>
            <person name="Krog A."/>
            <person name="Balzer S."/>
            <person name="Wentzel A."/>
            <person name="Ellingsen T.E."/>
            <person name="Brautaset T."/>
        </authorList>
    </citation>
    <scope>NUCLEOTIDE SEQUENCE [LARGE SCALE GENOMIC DNA]</scope>
    <source>
        <strain evidence="1 2">PB1</strain>
    </source>
</reference>
<dbReference type="RefSeq" id="WP_003350189.1">
    <property type="nucleotide sequence ID" value="NZ_AFEU01000001.1"/>
</dbReference>
<organism evidence="1 2">
    <name type="scientific">Bacillus methanolicus PB1</name>
    <dbReference type="NCBI Taxonomy" id="997296"/>
    <lineage>
        <taxon>Bacteria</taxon>
        <taxon>Bacillati</taxon>
        <taxon>Bacillota</taxon>
        <taxon>Bacilli</taxon>
        <taxon>Bacillales</taxon>
        <taxon>Bacillaceae</taxon>
        <taxon>Bacillus</taxon>
    </lineage>
</organism>
<keyword evidence="1" id="KW-0282">Flagellum</keyword>
<dbReference type="Pfam" id="PF06289">
    <property type="entry name" value="FlbD"/>
    <property type="match status" value="1"/>
</dbReference>
<sequence length="72" mass="8349">MIKVTRLNGKPFIINAIYIETVESFPDTTITLTNGRKYVVKETEDQVLELVARFYQTVNLLGQQLEEIEDEE</sequence>
<keyword evidence="2" id="KW-1185">Reference proteome</keyword>
<dbReference type="PANTHER" id="PTHR39185">
    <property type="entry name" value="SWARMING MOTILITY PROTEIN SWRD"/>
    <property type="match status" value="1"/>
</dbReference>
<protein>
    <submittedName>
        <fullName evidence="1">Putative flagellar protein</fullName>
    </submittedName>
</protein>